<evidence type="ECO:0000256" key="3">
    <source>
        <dbReference type="ARBA" id="ARBA00009025"/>
    </source>
</evidence>
<reference evidence="20" key="2">
    <citation type="journal article" date="2019" name="Int. J. Biol. Macromol.">
        <title>The complete mitochondrial genome of the largest amphipod, Alicella gigantea: Insight into its phylogenetic relationships and deep sea adaptive characters.</title>
        <authorList>
            <person name="Li J.-y."/>
            <person name="Song Z.-l."/>
            <person name="Yan G.-y."/>
            <person name="He L.-s."/>
        </authorList>
    </citation>
    <scope>NUCLEOTIDE SEQUENCE</scope>
</reference>
<feature type="transmembrane region" description="Helical" evidence="17">
    <location>
        <begin position="331"/>
        <end position="352"/>
    </location>
</feature>
<feature type="transmembrane region" description="Helical" evidence="17">
    <location>
        <begin position="7"/>
        <end position="33"/>
    </location>
</feature>
<keyword evidence="13 17" id="KW-0830">Ubiquinone</keyword>
<feature type="transmembrane region" description="Helical" evidence="17">
    <location>
        <begin position="300"/>
        <end position="319"/>
    </location>
</feature>
<sequence>MMSVISILIMSMVLSGLWGEVLLFMGVMFMSMVLCGSDLGGGKITGLIEVDNLGLVLISLSVWVVGMSFLGSMQIKNLSLSSASFVFISLILLLSLVFSFSFSDYLLFYLSFETCLIPILFMILGWGYQPERAQAGVYMLFYTLLGSLPLFFMIMYIKMKQGLGNMYMVDDSGFSSVIMYLFLVVAFLVKFPMYSVHLWLLKAHVEAPVAGSMILAGVLLKLGGYGLIRVLPLCVSCPSVVFNFIISMSLWGGVVVSLGCLRQIDMKLLVACSSVVHMGSCVGGLFVLSEWGYKGAVGMMVGHGLCSSGLFYLVNLVYERTHSRSMLISKGLLNLMPAMSLWWFLMLSANMSAPPSLNLLSEIMLIVSLVSWSSWSMLMLAMMAFFSASYSIYLFSLSQHGAYLLSKSGFHSGGCIEYLVVFLHWVPLNLLVLSFYCIS</sequence>
<feature type="transmembrane region" description="Helical" evidence="17">
    <location>
        <begin position="207"/>
        <end position="228"/>
    </location>
</feature>
<dbReference type="GO" id="GO:0031966">
    <property type="term" value="C:mitochondrial membrane"/>
    <property type="evidence" value="ECO:0007669"/>
    <property type="project" value="UniProtKB-SubCell"/>
</dbReference>
<dbReference type="GO" id="GO:0042773">
    <property type="term" value="P:ATP synthesis coupled electron transport"/>
    <property type="evidence" value="ECO:0007669"/>
    <property type="project" value="InterPro"/>
</dbReference>
<evidence type="ECO:0000256" key="15">
    <source>
        <dbReference type="ARBA" id="ARBA00023136"/>
    </source>
</evidence>
<feature type="transmembrane region" description="Helical" evidence="17">
    <location>
        <begin position="53"/>
        <end position="71"/>
    </location>
</feature>
<dbReference type="Pfam" id="PF00361">
    <property type="entry name" value="Proton_antipo_M"/>
    <property type="match status" value="1"/>
</dbReference>
<comment type="function">
    <text evidence="1">Core subunit of the mitochondrial membrane respiratory chain NADH dehydrogenase (Complex I) that is believed to belong to the minimal assembly required for catalysis. Complex I functions in the transfer of electrons from NADH to the respiratory chain. The immediate electron acceptor for the enzyme is believed to be ubiquinone.</text>
</comment>
<dbReference type="GO" id="GO:0015990">
    <property type="term" value="P:electron transport coupled proton transport"/>
    <property type="evidence" value="ECO:0007669"/>
    <property type="project" value="TreeGrafter"/>
</dbReference>
<keyword evidence="15 17" id="KW-0472">Membrane</keyword>
<feature type="transmembrane region" description="Helical" evidence="17">
    <location>
        <begin position="240"/>
        <end position="261"/>
    </location>
</feature>
<accession>A0A5B7L311</accession>
<dbReference type="InterPro" id="IPR003918">
    <property type="entry name" value="NADH_UbQ_OxRdtase"/>
</dbReference>
<feature type="transmembrane region" description="Helical" evidence="17">
    <location>
        <begin position="135"/>
        <end position="157"/>
    </location>
</feature>
<comment type="similarity">
    <text evidence="3 17">Belongs to the complex I subunit 4 family.</text>
</comment>
<feature type="transmembrane region" description="Helical" evidence="17">
    <location>
        <begin position="416"/>
        <end position="436"/>
    </location>
</feature>
<dbReference type="GeneID" id="41826745"/>
<keyword evidence="8 17" id="KW-0812">Transmembrane</keyword>
<dbReference type="RefSeq" id="YP_009695254.1">
    <property type="nucleotide sequence ID" value="NC_044783.1"/>
</dbReference>
<evidence type="ECO:0000256" key="9">
    <source>
        <dbReference type="ARBA" id="ARBA00022967"/>
    </source>
</evidence>
<feature type="transmembrane region" description="Helical" evidence="17">
    <location>
        <begin position="268"/>
        <end position="288"/>
    </location>
</feature>
<comment type="function">
    <text evidence="17">Core subunit of the mitochondrial membrane respiratory chain NADH dehydrogenase (Complex I) which catalyzes electron transfer from NADH through the respiratory chain, using ubiquinone as an electron acceptor. Essential for the catalytic activity and assembly of complex I.</text>
</comment>
<evidence type="ECO:0000313" key="20">
    <source>
        <dbReference type="EMBL" id="QAT19468.1"/>
    </source>
</evidence>
<evidence type="ECO:0000256" key="4">
    <source>
        <dbReference type="ARBA" id="ARBA00012944"/>
    </source>
</evidence>
<dbReference type="InterPro" id="IPR000260">
    <property type="entry name" value="NADH4_N"/>
</dbReference>
<dbReference type="EC" id="7.1.1.2" evidence="4 17"/>
<keyword evidence="9" id="KW-1278">Translocase</keyword>
<geneLocation type="mitochondrion" evidence="20"/>
<protein>
    <recommendedName>
        <fullName evidence="5 17">NADH-ubiquinone oxidoreductase chain 4</fullName>
        <ecNumber evidence="4 17">7.1.1.2</ecNumber>
    </recommendedName>
</protein>
<name>A0A5B7L311_9CRUS</name>
<evidence type="ECO:0000256" key="12">
    <source>
        <dbReference type="ARBA" id="ARBA00023027"/>
    </source>
</evidence>
<keyword evidence="11 17" id="KW-1133">Transmembrane helix</keyword>
<reference evidence="20" key="1">
    <citation type="submission" date="2018-11" db="EMBL/GenBank/DDBJ databases">
        <authorList>
            <person name="Li J."/>
            <person name="Song Z."/>
            <person name="Yan G."/>
            <person name="He L."/>
        </authorList>
    </citation>
    <scope>NUCLEOTIDE SEQUENCE</scope>
</reference>
<dbReference type="PRINTS" id="PR01437">
    <property type="entry name" value="NUOXDRDTASE4"/>
</dbReference>
<feature type="transmembrane region" description="Helical" evidence="17">
    <location>
        <begin position="78"/>
        <end position="100"/>
    </location>
</feature>
<evidence type="ECO:0000256" key="17">
    <source>
        <dbReference type="RuleBase" id="RU003297"/>
    </source>
</evidence>
<dbReference type="AlphaFoldDB" id="A0A5B7L311"/>
<dbReference type="Pfam" id="PF01059">
    <property type="entry name" value="Oxidored_q5_N"/>
    <property type="match status" value="1"/>
</dbReference>
<dbReference type="PANTHER" id="PTHR43507">
    <property type="entry name" value="NADH-UBIQUINONE OXIDOREDUCTASE CHAIN 4"/>
    <property type="match status" value="1"/>
</dbReference>
<dbReference type="InterPro" id="IPR001750">
    <property type="entry name" value="ND/Mrp_TM"/>
</dbReference>
<dbReference type="CTD" id="4538"/>
<comment type="catalytic activity">
    <reaction evidence="16 17">
        <text>a ubiquinone + NADH + 5 H(+)(in) = a ubiquinol + NAD(+) + 4 H(+)(out)</text>
        <dbReference type="Rhea" id="RHEA:29091"/>
        <dbReference type="Rhea" id="RHEA-COMP:9565"/>
        <dbReference type="Rhea" id="RHEA-COMP:9566"/>
        <dbReference type="ChEBI" id="CHEBI:15378"/>
        <dbReference type="ChEBI" id="CHEBI:16389"/>
        <dbReference type="ChEBI" id="CHEBI:17976"/>
        <dbReference type="ChEBI" id="CHEBI:57540"/>
        <dbReference type="ChEBI" id="CHEBI:57945"/>
        <dbReference type="EC" id="7.1.1.2"/>
    </reaction>
</comment>
<feature type="domain" description="NADH:quinone oxidoreductase/Mrp antiporter transmembrane" evidence="18">
    <location>
        <begin position="104"/>
        <end position="385"/>
    </location>
</feature>
<dbReference type="PANTHER" id="PTHR43507:SF20">
    <property type="entry name" value="NADH-UBIQUINONE OXIDOREDUCTASE CHAIN 4"/>
    <property type="match status" value="1"/>
</dbReference>
<proteinExistence type="inferred from homology"/>
<comment type="subcellular location">
    <subcellularLocation>
        <location evidence="2 17">Mitochondrion membrane</location>
        <topology evidence="2 17">Multi-pass membrane protein</topology>
    </subcellularLocation>
</comment>
<keyword evidence="14 17" id="KW-0496">Mitochondrion</keyword>
<dbReference type="EMBL" id="MK215211">
    <property type="protein sequence ID" value="QAT19468.1"/>
    <property type="molecule type" value="Genomic_DNA"/>
</dbReference>
<evidence type="ECO:0000256" key="7">
    <source>
        <dbReference type="ARBA" id="ARBA00022660"/>
    </source>
</evidence>
<feature type="transmembrane region" description="Helical" evidence="17">
    <location>
        <begin position="177"/>
        <end position="200"/>
    </location>
</feature>
<dbReference type="GO" id="GO:0008137">
    <property type="term" value="F:NADH dehydrogenase (ubiquinone) activity"/>
    <property type="evidence" value="ECO:0007669"/>
    <property type="project" value="UniProtKB-UniRule"/>
</dbReference>
<evidence type="ECO:0000256" key="5">
    <source>
        <dbReference type="ARBA" id="ARBA00021006"/>
    </source>
</evidence>
<feature type="domain" description="NADH:ubiquinone oxidoreductase chain 4 N-terminal" evidence="19">
    <location>
        <begin position="2"/>
        <end position="98"/>
    </location>
</feature>
<dbReference type="GO" id="GO:0048039">
    <property type="term" value="F:ubiquinone binding"/>
    <property type="evidence" value="ECO:0007669"/>
    <property type="project" value="TreeGrafter"/>
</dbReference>
<gene>
    <name evidence="20" type="primary">ND4</name>
</gene>
<feature type="transmembrane region" description="Helical" evidence="17">
    <location>
        <begin position="106"/>
        <end position="128"/>
    </location>
</feature>
<keyword evidence="12 17" id="KW-0520">NAD</keyword>
<keyword evidence="10 17" id="KW-0249">Electron transport</keyword>
<keyword evidence="7 17" id="KW-0679">Respiratory chain</keyword>
<keyword evidence="6 17" id="KW-0813">Transport</keyword>
<feature type="transmembrane region" description="Helical" evidence="17">
    <location>
        <begin position="372"/>
        <end position="395"/>
    </location>
</feature>
<evidence type="ECO:0000256" key="13">
    <source>
        <dbReference type="ARBA" id="ARBA00023075"/>
    </source>
</evidence>
<evidence type="ECO:0000256" key="11">
    <source>
        <dbReference type="ARBA" id="ARBA00022989"/>
    </source>
</evidence>
<evidence type="ECO:0000259" key="19">
    <source>
        <dbReference type="Pfam" id="PF01059"/>
    </source>
</evidence>
<evidence type="ECO:0000256" key="1">
    <source>
        <dbReference type="ARBA" id="ARBA00003257"/>
    </source>
</evidence>
<evidence type="ECO:0000256" key="10">
    <source>
        <dbReference type="ARBA" id="ARBA00022982"/>
    </source>
</evidence>
<evidence type="ECO:0000256" key="16">
    <source>
        <dbReference type="ARBA" id="ARBA00049551"/>
    </source>
</evidence>
<evidence type="ECO:0000256" key="14">
    <source>
        <dbReference type="ARBA" id="ARBA00023128"/>
    </source>
</evidence>
<evidence type="ECO:0000259" key="18">
    <source>
        <dbReference type="Pfam" id="PF00361"/>
    </source>
</evidence>
<evidence type="ECO:0000256" key="2">
    <source>
        <dbReference type="ARBA" id="ARBA00004225"/>
    </source>
</evidence>
<organism evidence="20">
    <name type="scientific">Alicella gigantea</name>
    <dbReference type="NCBI Taxonomy" id="1315966"/>
    <lineage>
        <taxon>Eukaryota</taxon>
        <taxon>Metazoa</taxon>
        <taxon>Ecdysozoa</taxon>
        <taxon>Arthropoda</taxon>
        <taxon>Crustacea</taxon>
        <taxon>Multicrustacea</taxon>
        <taxon>Malacostraca</taxon>
        <taxon>Eumalacostraca</taxon>
        <taxon>Peracarida</taxon>
        <taxon>Amphipoda</taxon>
        <taxon>Amphilochidea</taxon>
        <taxon>Lysianassida</taxon>
        <taxon>Lysianassidira</taxon>
        <taxon>Alicelloidea</taxon>
        <taxon>Alicellidae</taxon>
        <taxon>Alicella</taxon>
    </lineage>
</organism>
<dbReference type="GO" id="GO:0003954">
    <property type="term" value="F:NADH dehydrogenase activity"/>
    <property type="evidence" value="ECO:0007669"/>
    <property type="project" value="TreeGrafter"/>
</dbReference>
<evidence type="ECO:0000256" key="6">
    <source>
        <dbReference type="ARBA" id="ARBA00022448"/>
    </source>
</evidence>
<evidence type="ECO:0000256" key="8">
    <source>
        <dbReference type="ARBA" id="ARBA00022692"/>
    </source>
</evidence>